<reference evidence="1 2" key="2">
    <citation type="submission" date="2017-02" db="EMBL/GenBank/DDBJ databases">
        <title>A genome survey and senescence transcriptome analysis in Lentinula edodes.</title>
        <authorList>
            <person name="Sakamoto Y."/>
            <person name="Nakade K."/>
            <person name="Sato S."/>
            <person name="Yoshida Y."/>
            <person name="Miyazaki K."/>
            <person name="Natsume S."/>
            <person name="Konno N."/>
        </authorList>
    </citation>
    <scope>NUCLEOTIDE SEQUENCE [LARGE SCALE GENOMIC DNA]</scope>
    <source>
        <strain evidence="1 2">NBRC 111202</strain>
    </source>
</reference>
<sequence>MIFHYFISSRVFQKQQLGSNLIVAIQSWCSVTRGLKQAFRNVPRTTSSYSHAFQPTPSREQHENNNIFTLIPSLSTEDTSHKEHAGSLPE</sequence>
<organism evidence="1 2">
    <name type="scientific">Lentinula edodes</name>
    <name type="common">Shiitake mushroom</name>
    <name type="synonym">Lentinus edodes</name>
    <dbReference type="NCBI Taxonomy" id="5353"/>
    <lineage>
        <taxon>Eukaryota</taxon>
        <taxon>Fungi</taxon>
        <taxon>Dikarya</taxon>
        <taxon>Basidiomycota</taxon>
        <taxon>Agaricomycotina</taxon>
        <taxon>Agaricomycetes</taxon>
        <taxon>Agaricomycetidae</taxon>
        <taxon>Agaricales</taxon>
        <taxon>Marasmiineae</taxon>
        <taxon>Omphalotaceae</taxon>
        <taxon>Lentinula</taxon>
    </lineage>
</organism>
<proteinExistence type="predicted"/>
<protein>
    <submittedName>
        <fullName evidence="1">Uncharacterized protein</fullName>
    </submittedName>
</protein>
<dbReference type="EMBL" id="BDGU01000228">
    <property type="protein sequence ID" value="GAW05084.1"/>
    <property type="molecule type" value="Genomic_DNA"/>
</dbReference>
<dbReference type="Proteomes" id="UP000188533">
    <property type="component" value="Unassembled WGS sequence"/>
</dbReference>
<evidence type="ECO:0000313" key="2">
    <source>
        <dbReference type="Proteomes" id="UP000188533"/>
    </source>
</evidence>
<comment type="caution">
    <text evidence="1">The sequence shown here is derived from an EMBL/GenBank/DDBJ whole genome shotgun (WGS) entry which is preliminary data.</text>
</comment>
<name>A0A1Q3ED74_LENED</name>
<evidence type="ECO:0000313" key="1">
    <source>
        <dbReference type="EMBL" id="GAW05084.1"/>
    </source>
</evidence>
<keyword evidence="2" id="KW-1185">Reference proteome</keyword>
<gene>
    <name evidence="1" type="ORF">LENED_006919</name>
</gene>
<accession>A0A1Q3ED74</accession>
<dbReference type="AlphaFoldDB" id="A0A1Q3ED74"/>
<reference evidence="1 2" key="1">
    <citation type="submission" date="2016-08" db="EMBL/GenBank/DDBJ databases">
        <authorList>
            <consortium name="Lentinula edodes genome sequencing consortium"/>
            <person name="Sakamoto Y."/>
            <person name="Nakade K."/>
            <person name="Sato S."/>
            <person name="Yoshida Y."/>
            <person name="Miyazaki K."/>
            <person name="Natsume S."/>
            <person name="Konno N."/>
        </authorList>
    </citation>
    <scope>NUCLEOTIDE SEQUENCE [LARGE SCALE GENOMIC DNA]</scope>
    <source>
        <strain evidence="1 2">NBRC 111202</strain>
    </source>
</reference>